<dbReference type="Pfam" id="PF07963">
    <property type="entry name" value="N_methyl"/>
    <property type="match status" value="1"/>
</dbReference>
<dbReference type="PROSITE" id="PS00409">
    <property type="entry name" value="PROKAR_NTER_METHYL"/>
    <property type="match status" value="1"/>
</dbReference>
<evidence type="ECO:0000313" key="2">
    <source>
        <dbReference type="EMBL" id="PPK77941.1"/>
    </source>
</evidence>
<organism evidence="2 3">
    <name type="scientific">Methylobacter tundripaludum</name>
    <dbReference type="NCBI Taxonomy" id="173365"/>
    <lineage>
        <taxon>Bacteria</taxon>
        <taxon>Pseudomonadati</taxon>
        <taxon>Pseudomonadota</taxon>
        <taxon>Gammaproteobacteria</taxon>
        <taxon>Methylococcales</taxon>
        <taxon>Methylococcaceae</taxon>
        <taxon>Methylobacter</taxon>
    </lineage>
</organism>
<sequence>MKQPKSPQTGFTLIELMIAMLLGAFLTGGIMQIFLGSRQTYRMQENLSRLQENGRFAMDFITRDNRMMGFQGCASRSTIPNIIIDPKNPNPNPAPATLAAGLSTPLVGSDNVTNNWSASACGASNACVAGTDAVTYHFGGSCGGYLTGNMGTNNANIQIPAANSCNINMYDVLMLSDCSAADIFIATSASSGSGVQTIAHANNQNTTNNLSKLYGSDAEVLVFRTYSFFIRNNTGGEPALWRLDNSKPASSTNPIELVEGVENMQILYGADTDVTPDGTANYYVPAGTVGLSMNQVVSIRVSVVVRSMNDGLAAQPVAYTYNGATVTPTDRRIRRVFTSTIALRNRLP</sequence>
<dbReference type="Proteomes" id="UP000240010">
    <property type="component" value="Unassembled WGS sequence"/>
</dbReference>
<protein>
    <submittedName>
        <fullName evidence="2">Type IV pilus assembly protein PilW</fullName>
    </submittedName>
</protein>
<dbReference type="EMBL" id="PTIZ01000001">
    <property type="protein sequence ID" value="PPK77941.1"/>
    <property type="molecule type" value="Genomic_DNA"/>
</dbReference>
<accession>A0A2S6HKN9</accession>
<keyword evidence="1" id="KW-0472">Membrane</keyword>
<dbReference type="NCBIfam" id="TIGR02532">
    <property type="entry name" value="IV_pilin_GFxxxE"/>
    <property type="match status" value="1"/>
</dbReference>
<gene>
    <name evidence="2" type="ORF">B0F87_101323</name>
</gene>
<dbReference type="InterPro" id="IPR032092">
    <property type="entry name" value="PilW"/>
</dbReference>
<keyword evidence="1" id="KW-0812">Transmembrane</keyword>
<feature type="transmembrane region" description="Helical" evidence="1">
    <location>
        <begin position="12"/>
        <end position="35"/>
    </location>
</feature>
<name>A0A2S6HKN9_9GAMM</name>
<dbReference type="RefSeq" id="WP_104427347.1">
    <property type="nucleotide sequence ID" value="NZ_PTIZ01000001.1"/>
</dbReference>
<evidence type="ECO:0000256" key="1">
    <source>
        <dbReference type="SAM" id="Phobius"/>
    </source>
</evidence>
<dbReference type="SUPFAM" id="SSF54523">
    <property type="entry name" value="Pili subunits"/>
    <property type="match status" value="1"/>
</dbReference>
<evidence type="ECO:0000313" key="3">
    <source>
        <dbReference type="Proteomes" id="UP000240010"/>
    </source>
</evidence>
<keyword evidence="1" id="KW-1133">Transmembrane helix</keyword>
<comment type="caution">
    <text evidence="2">The sequence shown here is derived from an EMBL/GenBank/DDBJ whole genome shotgun (WGS) entry which is preliminary data.</text>
</comment>
<dbReference type="GO" id="GO:0043683">
    <property type="term" value="P:type IV pilus assembly"/>
    <property type="evidence" value="ECO:0007669"/>
    <property type="project" value="InterPro"/>
</dbReference>
<proteinExistence type="predicted"/>
<dbReference type="AlphaFoldDB" id="A0A2S6HKN9"/>
<dbReference type="Pfam" id="PF16074">
    <property type="entry name" value="PilW"/>
    <property type="match status" value="1"/>
</dbReference>
<reference evidence="2 3" key="1">
    <citation type="submission" date="2018-02" db="EMBL/GenBank/DDBJ databases">
        <title>Subsurface microbial communities from deep shales in Ohio and West Virginia, USA.</title>
        <authorList>
            <person name="Wrighton K."/>
        </authorList>
    </citation>
    <scope>NUCLEOTIDE SEQUENCE [LARGE SCALE GENOMIC DNA]</scope>
    <source>
        <strain evidence="2 3">OWC-DMM</strain>
    </source>
</reference>
<dbReference type="InterPro" id="IPR012902">
    <property type="entry name" value="N_methyl_site"/>
</dbReference>
<dbReference type="InterPro" id="IPR045584">
    <property type="entry name" value="Pilin-like"/>
</dbReference>